<sequence>MSTAAEILAKHPAKGLYTLGALLINALKLPLWIFYHLSSSTRQHSRWSLRQAVATRALRTALWHFSFMRVNTPLILQPTAKEKGLLVTIPPSTKGGVYMGICDDEEVKPEKICGYWYPSAFNEDEDRGKKIVLHFHGGAYWRFGGWESGRDAAEISCYYECIWTCCGAFVVALGGSGE</sequence>
<organism evidence="2 3">
    <name type="scientific">Glarea lozoyensis (strain ATCC 74030 / MF5533)</name>
    <dbReference type="NCBI Taxonomy" id="1104152"/>
    <lineage>
        <taxon>Eukaryota</taxon>
        <taxon>Fungi</taxon>
        <taxon>Dikarya</taxon>
        <taxon>Ascomycota</taxon>
        <taxon>Pezizomycotina</taxon>
        <taxon>Leotiomycetes</taxon>
        <taxon>Helotiales</taxon>
        <taxon>Helotiaceae</taxon>
        <taxon>Glarea</taxon>
    </lineage>
</organism>
<evidence type="ECO:0000256" key="1">
    <source>
        <dbReference type="SAM" id="Phobius"/>
    </source>
</evidence>
<dbReference type="EMBL" id="AGUE01000185">
    <property type="protein sequence ID" value="EHK97608.1"/>
    <property type="molecule type" value="Genomic_DNA"/>
</dbReference>
<evidence type="ECO:0000313" key="3">
    <source>
        <dbReference type="Proteomes" id="UP000005446"/>
    </source>
</evidence>
<accession>H0EV26</accession>
<name>H0EV26_GLAL7</name>
<gene>
    <name evidence="2" type="ORF">M7I_6619</name>
</gene>
<keyword evidence="1" id="KW-0812">Transmembrane</keyword>
<reference evidence="2 3" key="1">
    <citation type="journal article" date="2012" name="Eukaryot. Cell">
        <title>Genome sequence of the fungus Glarea lozoyensis: the first genome sequence of a species from the Helotiaceae family.</title>
        <authorList>
            <person name="Youssar L."/>
            <person name="Gruening B.A."/>
            <person name="Erxleben A."/>
            <person name="Guenther S."/>
            <person name="Huettel W."/>
        </authorList>
    </citation>
    <scope>NUCLEOTIDE SEQUENCE [LARGE SCALE GENOMIC DNA]</scope>
    <source>
        <strain evidence="3">ATCC 74030 / MF5533</strain>
    </source>
</reference>
<comment type="caution">
    <text evidence="2">The sequence shown here is derived from an EMBL/GenBank/DDBJ whole genome shotgun (WGS) entry which is preliminary data.</text>
</comment>
<evidence type="ECO:0008006" key="4">
    <source>
        <dbReference type="Google" id="ProtNLM"/>
    </source>
</evidence>
<dbReference type="OrthoDB" id="2152029at2759"/>
<protein>
    <recommendedName>
        <fullName evidence="4">Alpha/beta hydrolase fold-3 domain-containing protein</fullName>
    </recommendedName>
</protein>
<keyword evidence="1" id="KW-1133">Transmembrane helix</keyword>
<dbReference type="AlphaFoldDB" id="H0EV26"/>
<dbReference type="HOGENOM" id="CLU_1510762_0_0_1"/>
<dbReference type="InParanoid" id="H0EV26"/>
<dbReference type="Proteomes" id="UP000005446">
    <property type="component" value="Unassembled WGS sequence"/>
</dbReference>
<evidence type="ECO:0000313" key="2">
    <source>
        <dbReference type="EMBL" id="EHK97608.1"/>
    </source>
</evidence>
<feature type="transmembrane region" description="Helical" evidence="1">
    <location>
        <begin position="16"/>
        <end position="37"/>
    </location>
</feature>
<keyword evidence="3" id="KW-1185">Reference proteome</keyword>
<proteinExistence type="predicted"/>
<keyword evidence="1" id="KW-0472">Membrane</keyword>